<keyword evidence="3" id="KW-1185">Reference proteome</keyword>
<comment type="caution">
    <text evidence="2">The sequence shown here is derived from an EMBL/GenBank/DDBJ whole genome shotgun (WGS) entry which is preliminary data.</text>
</comment>
<evidence type="ECO:0000313" key="2">
    <source>
        <dbReference type="EMBL" id="GCB81212.1"/>
    </source>
</evidence>
<dbReference type="OrthoDB" id="9938256at2759"/>
<name>A0A401Q766_SCYTO</name>
<dbReference type="AlphaFoldDB" id="A0A401Q766"/>
<evidence type="ECO:0000256" key="1">
    <source>
        <dbReference type="SAM" id="MobiDB-lite"/>
    </source>
</evidence>
<dbReference type="Proteomes" id="UP000288216">
    <property type="component" value="Unassembled WGS sequence"/>
</dbReference>
<accession>A0A401Q766</accession>
<protein>
    <submittedName>
        <fullName evidence="2">Uncharacterized protein</fullName>
    </submittedName>
</protein>
<gene>
    <name evidence="2" type="ORF">scyTo_0021800</name>
</gene>
<feature type="region of interest" description="Disordered" evidence="1">
    <location>
        <begin position="77"/>
        <end position="99"/>
    </location>
</feature>
<organism evidence="2 3">
    <name type="scientific">Scyliorhinus torazame</name>
    <name type="common">Cloudy catshark</name>
    <name type="synonym">Catulus torazame</name>
    <dbReference type="NCBI Taxonomy" id="75743"/>
    <lineage>
        <taxon>Eukaryota</taxon>
        <taxon>Metazoa</taxon>
        <taxon>Chordata</taxon>
        <taxon>Craniata</taxon>
        <taxon>Vertebrata</taxon>
        <taxon>Chondrichthyes</taxon>
        <taxon>Elasmobranchii</taxon>
        <taxon>Galeomorphii</taxon>
        <taxon>Galeoidea</taxon>
        <taxon>Carcharhiniformes</taxon>
        <taxon>Scyliorhinidae</taxon>
        <taxon>Scyliorhinus</taxon>
    </lineage>
</organism>
<evidence type="ECO:0000313" key="3">
    <source>
        <dbReference type="Proteomes" id="UP000288216"/>
    </source>
</evidence>
<sequence length="99" mass="10862">MSGAAAGSRRPLAEKAVSEAWARLRYHDTSLLVWRQQQQQLERRVLGAGPGPGPDSFLARSQSGWYRQFGNQPILVRDRSKLSPGTAAGPGRSRLCSLM</sequence>
<proteinExistence type="predicted"/>
<reference evidence="2 3" key="1">
    <citation type="journal article" date="2018" name="Nat. Ecol. Evol.">
        <title>Shark genomes provide insights into elasmobranch evolution and the origin of vertebrates.</title>
        <authorList>
            <person name="Hara Y"/>
            <person name="Yamaguchi K"/>
            <person name="Onimaru K"/>
            <person name="Kadota M"/>
            <person name="Koyanagi M"/>
            <person name="Keeley SD"/>
            <person name="Tatsumi K"/>
            <person name="Tanaka K"/>
            <person name="Motone F"/>
            <person name="Kageyama Y"/>
            <person name="Nozu R"/>
            <person name="Adachi N"/>
            <person name="Nishimura O"/>
            <person name="Nakagawa R"/>
            <person name="Tanegashima C"/>
            <person name="Kiyatake I"/>
            <person name="Matsumoto R"/>
            <person name="Murakumo K"/>
            <person name="Nishida K"/>
            <person name="Terakita A"/>
            <person name="Kuratani S"/>
            <person name="Sato K"/>
            <person name="Hyodo S Kuraku.S."/>
        </authorList>
    </citation>
    <scope>NUCLEOTIDE SEQUENCE [LARGE SCALE GENOMIC DNA]</scope>
</reference>
<dbReference type="OMA" id="QSAWYSS"/>
<dbReference type="EMBL" id="BFAA01020050">
    <property type="protein sequence ID" value="GCB81212.1"/>
    <property type="molecule type" value="Genomic_DNA"/>
</dbReference>